<organism evidence="1 2">
    <name type="scientific">Paxillus rubicundulus Ve08.2h10</name>
    <dbReference type="NCBI Taxonomy" id="930991"/>
    <lineage>
        <taxon>Eukaryota</taxon>
        <taxon>Fungi</taxon>
        <taxon>Dikarya</taxon>
        <taxon>Basidiomycota</taxon>
        <taxon>Agaricomycotina</taxon>
        <taxon>Agaricomycetes</taxon>
        <taxon>Agaricomycetidae</taxon>
        <taxon>Boletales</taxon>
        <taxon>Paxilineae</taxon>
        <taxon>Paxillaceae</taxon>
        <taxon>Paxillus</taxon>
    </lineage>
</organism>
<sequence>MDLLVSIRNHLNLSSPLHTAVFTYLTSAFYATVHMGELTTKTLLSFDSLSHVKHSNVQMECDHQGNLIANIHLAKLKSAPNGKDINWTRKDGPSDPQAALENHQGINCPPSNGPLFAYRNSKAHKPLNKGKFLSVLTSALKATGRLPMQGHSIHIGLTLEYLLRNVPFDVVNVKGKWASNTFLIYLH</sequence>
<evidence type="ECO:0000313" key="1">
    <source>
        <dbReference type="EMBL" id="KIK80157.1"/>
    </source>
</evidence>
<protein>
    <submittedName>
        <fullName evidence="1">Uncharacterized protein</fullName>
    </submittedName>
</protein>
<dbReference type="AlphaFoldDB" id="A0A0D0CBD8"/>
<accession>A0A0D0CBD8</accession>
<evidence type="ECO:0000313" key="2">
    <source>
        <dbReference type="Proteomes" id="UP000054538"/>
    </source>
</evidence>
<name>A0A0D0CBD8_9AGAM</name>
<gene>
    <name evidence="1" type="ORF">PAXRUDRAFT_15937</name>
</gene>
<keyword evidence="2" id="KW-1185">Reference proteome</keyword>
<reference evidence="1 2" key="1">
    <citation type="submission" date="2014-04" db="EMBL/GenBank/DDBJ databases">
        <authorList>
            <consortium name="DOE Joint Genome Institute"/>
            <person name="Kuo A."/>
            <person name="Kohler A."/>
            <person name="Jargeat P."/>
            <person name="Nagy L.G."/>
            <person name="Floudas D."/>
            <person name="Copeland A."/>
            <person name="Barry K.W."/>
            <person name="Cichocki N."/>
            <person name="Veneault-Fourrey C."/>
            <person name="LaButti K."/>
            <person name="Lindquist E.A."/>
            <person name="Lipzen A."/>
            <person name="Lundell T."/>
            <person name="Morin E."/>
            <person name="Murat C."/>
            <person name="Sun H."/>
            <person name="Tunlid A."/>
            <person name="Henrissat B."/>
            <person name="Grigoriev I.V."/>
            <person name="Hibbett D.S."/>
            <person name="Martin F."/>
            <person name="Nordberg H.P."/>
            <person name="Cantor M.N."/>
            <person name="Hua S.X."/>
        </authorList>
    </citation>
    <scope>NUCLEOTIDE SEQUENCE [LARGE SCALE GENOMIC DNA]</scope>
    <source>
        <strain evidence="1 2">Ve08.2h10</strain>
    </source>
</reference>
<dbReference type="STRING" id="930991.A0A0D0CBD8"/>
<dbReference type="Proteomes" id="UP000054538">
    <property type="component" value="Unassembled WGS sequence"/>
</dbReference>
<proteinExistence type="predicted"/>
<dbReference type="OrthoDB" id="3254696at2759"/>
<dbReference type="EMBL" id="KN826086">
    <property type="protein sequence ID" value="KIK80157.1"/>
    <property type="molecule type" value="Genomic_DNA"/>
</dbReference>
<dbReference type="HOGENOM" id="CLU_003292_1_1_1"/>
<reference evidence="2" key="2">
    <citation type="submission" date="2015-01" db="EMBL/GenBank/DDBJ databases">
        <title>Evolutionary Origins and Diversification of the Mycorrhizal Mutualists.</title>
        <authorList>
            <consortium name="DOE Joint Genome Institute"/>
            <consortium name="Mycorrhizal Genomics Consortium"/>
            <person name="Kohler A."/>
            <person name="Kuo A."/>
            <person name="Nagy L.G."/>
            <person name="Floudas D."/>
            <person name="Copeland A."/>
            <person name="Barry K.W."/>
            <person name="Cichocki N."/>
            <person name="Veneault-Fourrey C."/>
            <person name="LaButti K."/>
            <person name="Lindquist E.A."/>
            <person name="Lipzen A."/>
            <person name="Lundell T."/>
            <person name="Morin E."/>
            <person name="Murat C."/>
            <person name="Riley R."/>
            <person name="Ohm R."/>
            <person name="Sun H."/>
            <person name="Tunlid A."/>
            <person name="Henrissat B."/>
            <person name="Grigoriev I.V."/>
            <person name="Hibbett D.S."/>
            <person name="Martin F."/>
        </authorList>
    </citation>
    <scope>NUCLEOTIDE SEQUENCE [LARGE SCALE GENOMIC DNA]</scope>
    <source>
        <strain evidence="2">Ve08.2h10</strain>
    </source>
</reference>
<dbReference type="InParanoid" id="A0A0D0CBD8"/>